<evidence type="ECO:0000313" key="2">
    <source>
        <dbReference type="EMBL" id="KIM95520.1"/>
    </source>
</evidence>
<keyword evidence="3" id="KW-1185">Reference proteome</keyword>
<dbReference type="EMBL" id="KN832887">
    <property type="protein sequence ID" value="KIM95520.1"/>
    <property type="molecule type" value="Genomic_DNA"/>
</dbReference>
<dbReference type="AlphaFoldDB" id="A0A0C3GHA7"/>
<organism evidence="2 3">
    <name type="scientific">Oidiodendron maius (strain Zn)</name>
    <dbReference type="NCBI Taxonomy" id="913774"/>
    <lineage>
        <taxon>Eukaryota</taxon>
        <taxon>Fungi</taxon>
        <taxon>Dikarya</taxon>
        <taxon>Ascomycota</taxon>
        <taxon>Pezizomycotina</taxon>
        <taxon>Leotiomycetes</taxon>
        <taxon>Leotiomycetes incertae sedis</taxon>
        <taxon>Myxotrichaceae</taxon>
        <taxon>Oidiodendron</taxon>
    </lineage>
</organism>
<dbReference type="HOGENOM" id="CLU_3074301_0_0_1"/>
<evidence type="ECO:0000259" key="1">
    <source>
        <dbReference type="Pfam" id="PF03732"/>
    </source>
</evidence>
<dbReference type="InParanoid" id="A0A0C3GHA7"/>
<feature type="domain" description="Retrotransposon gag" evidence="1">
    <location>
        <begin position="3"/>
        <end position="49"/>
    </location>
</feature>
<evidence type="ECO:0000313" key="3">
    <source>
        <dbReference type="Proteomes" id="UP000054321"/>
    </source>
</evidence>
<name>A0A0C3GHA7_OIDMZ</name>
<reference evidence="3" key="2">
    <citation type="submission" date="2015-01" db="EMBL/GenBank/DDBJ databases">
        <title>Evolutionary Origins and Diversification of the Mycorrhizal Mutualists.</title>
        <authorList>
            <consortium name="DOE Joint Genome Institute"/>
            <consortium name="Mycorrhizal Genomics Consortium"/>
            <person name="Kohler A."/>
            <person name="Kuo A."/>
            <person name="Nagy L.G."/>
            <person name="Floudas D."/>
            <person name="Copeland A."/>
            <person name="Barry K.W."/>
            <person name="Cichocki N."/>
            <person name="Veneault-Fourrey C."/>
            <person name="LaButti K."/>
            <person name="Lindquist E.A."/>
            <person name="Lipzen A."/>
            <person name="Lundell T."/>
            <person name="Morin E."/>
            <person name="Murat C."/>
            <person name="Riley R."/>
            <person name="Ohm R."/>
            <person name="Sun H."/>
            <person name="Tunlid A."/>
            <person name="Henrissat B."/>
            <person name="Grigoriev I.V."/>
            <person name="Hibbett D.S."/>
            <person name="Martin F."/>
        </authorList>
    </citation>
    <scope>NUCLEOTIDE SEQUENCE [LARGE SCALE GENOMIC DNA]</scope>
    <source>
        <strain evidence="3">Zn</strain>
    </source>
</reference>
<accession>A0A0C3GHA7</accession>
<gene>
    <name evidence="2" type="ORF">OIDMADRAFT_134105</name>
</gene>
<feature type="non-terminal residue" evidence="2">
    <location>
        <position position="1"/>
    </location>
</feature>
<reference evidence="2 3" key="1">
    <citation type="submission" date="2014-04" db="EMBL/GenBank/DDBJ databases">
        <authorList>
            <consortium name="DOE Joint Genome Institute"/>
            <person name="Kuo A."/>
            <person name="Martino E."/>
            <person name="Perotto S."/>
            <person name="Kohler A."/>
            <person name="Nagy L.G."/>
            <person name="Floudas D."/>
            <person name="Copeland A."/>
            <person name="Barry K.W."/>
            <person name="Cichocki N."/>
            <person name="Veneault-Fourrey C."/>
            <person name="LaButti K."/>
            <person name="Lindquist E.A."/>
            <person name="Lipzen A."/>
            <person name="Lundell T."/>
            <person name="Morin E."/>
            <person name="Murat C."/>
            <person name="Sun H."/>
            <person name="Tunlid A."/>
            <person name="Henrissat B."/>
            <person name="Grigoriev I.V."/>
            <person name="Hibbett D.S."/>
            <person name="Martin F."/>
            <person name="Nordberg H.P."/>
            <person name="Cantor M.N."/>
            <person name="Hua S.X."/>
        </authorList>
    </citation>
    <scope>NUCLEOTIDE SEQUENCE [LARGE SCALE GENOMIC DNA]</scope>
    <source>
        <strain evidence="2 3">Zn</strain>
    </source>
</reference>
<dbReference type="InterPro" id="IPR005162">
    <property type="entry name" value="Retrotrans_gag_dom"/>
</dbReference>
<sequence length="53" mass="6333">IFITFKGFLERLNYTFRDFNKIKQAVRKIQSLKQKGSIAIYIVEFNRYSIKTG</sequence>
<dbReference type="Pfam" id="PF03732">
    <property type="entry name" value="Retrotrans_gag"/>
    <property type="match status" value="1"/>
</dbReference>
<dbReference type="Proteomes" id="UP000054321">
    <property type="component" value="Unassembled WGS sequence"/>
</dbReference>
<protein>
    <recommendedName>
        <fullName evidence="1">Retrotransposon gag domain-containing protein</fullName>
    </recommendedName>
</protein>
<proteinExistence type="predicted"/>